<accession>A0A0L8FI90</accession>
<gene>
    <name evidence="2" type="ORF">OCBIM_22019381mg</name>
</gene>
<keyword evidence="1" id="KW-0472">Membrane</keyword>
<feature type="transmembrane region" description="Helical" evidence="1">
    <location>
        <begin position="21"/>
        <end position="38"/>
    </location>
</feature>
<protein>
    <submittedName>
        <fullName evidence="2">Uncharacterized protein</fullName>
    </submittedName>
</protein>
<keyword evidence="1" id="KW-1133">Transmembrane helix</keyword>
<keyword evidence="1" id="KW-0812">Transmembrane</keyword>
<reference evidence="2" key="1">
    <citation type="submission" date="2015-07" db="EMBL/GenBank/DDBJ databases">
        <title>MeaNS - Measles Nucleotide Surveillance Program.</title>
        <authorList>
            <person name="Tran T."/>
            <person name="Druce J."/>
        </authorList>
    </citation>
    <scope>NUCLEOTIDE SEQUENCE</scope>
    <source>
        <strain evidence="2">UCB-OBI-ISO-001</strain>
        <tissue evidence="2">Gonad</tissue>
    </source>
</reference>
<dbReference type="AlphaFoldDB" id="A0A0L8FI90"/>
<evidence type="ECO:0000313" key="2">
    <source>
        <dbReference type="EMBL" id="KOF63347.1"/>
    </source>
</evidence>
<dbReference type="EMBL" id="KQ431105">
    <property type="protein sequence ID" value="KOF63347.1"/>
    <property type="molecule type" value="Genomic_DNA"/>
</dbReference>
<feature type="transmembrane region" description="Helical" evidence="1">
    <location>
        <begin position="58"/>
        <end position="81"/>
    </location>
</feature>
<name>A0A0L8FI90_OCTBM</name>
<organism evidence="2">
    <name type="scientific">Octopus bimaculoides</name>
    <name type="common">California two-spotted octopus</name>
    <dbReference type="NCBI Taxonomy" id="37653"/>
    <lineage>
        <taxon>Eukaryota</taxon>
        <taxon>Metazoa</taxon>
        <taxon>Spiralia</taxon>
        <taxon>Lophotrochozoa</taxon>
        <taxon>Mollusca</taxon>
        <taxon>Cephalopoda</taxon>
        <taxon>Coleoidea</taxon>
        <taxon>Octopodiformes</taxon>
        <taxon>Octopoda</taxon>
        <taxon>Incirrata</taxon>
        <taxon>Octopodidae</taxon>
        <taxon>Octopus</taxon>
    </lineage>
</organism>
<evidence type="ECO:0000256" key="1">
    <source>
        <dbReference type="SAM" id="Phobius"/>
    </source>
</evidence>
<sequence length="122" mass="14368">MSSSSMCIFTTIYIKHYFFHVYIIEIIYCTYIIMYMNYAGIHDNYNLLCPYLLARNVISYLGSFSFAYVHKAFLAFGLNAINDSWCLFHYVFSSFMNDFLILCQHDNTISKCLLCFCCGDRH</sequence>
<proteinExistence type="predicted"/>